<dbReference type="Pfam" id="PF18970">
    <property type="entry name" value="DUF5709"/>
    <property type="match status" value="1"/>
</dbReference>
<evidence type="ECO:0000256" key="1">
    <source>
        <dbReference type="SAM" id="MobiDB-lite"/>
    </source>
</evidence>
<organism evidence="3 4">
    <name type="scientific">Actinotalea soli</name>
    <dbReference type="NCBI Taxonomy" id="2819234"/>
    <lineage>
        <taxon>Bacteria</taxon>
        <taxon>Bacillati</taxon>
        <taxon>Actinomycetota</taxon>
        <taxon>Actinomycetes</taxon>
        <taxon>Micrococcales</taxon>
        <taxon>Cellulomonadaceae</taxon>
        <taxon>Actinotalea</taxon>
    </lineage>
</organism>
<feature type="compositionally biased region" description="Basic and acidic residues" evidence="1">
    <location>
        <begin position="93"/>
        <end position="102"/>
    </location>
</feature>
<feature type="region of interest" description="Disordered" evidence="1">
    <location>
        <begin position="1"/>
        <end position="112"/>
    </location>
</feature>
<dbReference type="EMBL" id="JAGEMK010000005">
    <property type="protein sequence ID" value="MBO1752319.1"/>
    <property type="molecule type" value="Genomic_DNA"/>
</dbReference>
<name>A0A939RU81_9CELL</name>
<reference evidence="3" key="1">
    <citation type="submission" date="2021-03" db="EMBL/GenBank/DDBJ databases">
        <title>Actinotalea soli sp. nov., isolated from soil.</title>
        <authorList>
            <person name="Ping W."/>
            <person name="Zhang J."/>
        </authorList>
    </citation>
    <scope>NUCLEOTIDE SEQUENCE</scope>
    <source>
        <strain evidence="3">BY-33</strain>
    </source>
</reference>
<evidence type="ECO:0000313" key="3">
    <source>
        <dbReference type="EMBL" id="MBO1752319.1"/>
    </source>
</evidence>
<dbReference type="InterPro" id="IPR043763">
    <property type="entry name" value="DUF5709"/>
</dbReference>
<comment type="caution">
    <text evidence="3">The sequence shown here is derived from an EMBL/GenBank/DDBJ whole genome shotgun (WGS) entry which is preliminary data.</text>
</comment>
<proteinExistence type="predicted"/>
<evidence type="ECO:0000259" key="2">
    <source>
        <dbReference type="Pfam" id="PF18970"/>
    </source>
</evidence>
<dbReference type="Proteomes" id="UP000664209">
    <property type="component" value="Unassembled WGS sequence"/>
</dbReference>
<protein>
    <recommendedName>
        <fullName evidence="2">DUF5709 domain-containing protein</fullName>
    </recommendedName>
</protein>
<gene>
    <name evidence="3" type="ORF">J4G33_10945</name>
</gene>
<feature type="compositionally biased region" description="Polar residues" evidence="1">
    <location>
        <begin position="1"/>
        <end position="11"/>
    </location>
</feature>
<accession>A0A939RU81</accession>
<keyword evidence="4" id="KW-1185">Reference proteome</keyword>
<feature type="domain" description="DUF5709" evidence="2">
    <location>
        <begin position="93"/>
        <end position="139"/>
    </location>
</feature>
<feature type="compositionally biased region" description="Basic and acidic residues" evidence="1">
    <location>
        <begin position="58"/>
        <end position="75"/>
    </location>
</feature>
<dbReference type="AlphaFoldDB" id="A0A939RU81"/>
<dbReference type="RefSeq" id="WP_208056010.1">
    <property type="nucleotide sequence ID" value="NZ_JAGEMK010000005.1"/>
</dbReference>
<sequence length="143" mass="15224">MSENYGDTPATSPDPESAAEGDTDQLQQEDTLLDRGVENVLDEGYSPPDHPPNPYRLETAEEERKGDSLDDRLDQEQPEVWETVDAPDAGASEPDRAGRLAVDESEPSGASAASLMAQDVGIDGGAASVEEAAVHVVEDEYPV</sequence>
<evidence type="ECO:0000313" key="4">
    <source>
        <dbReference type="Proteomes" id="UP000664209"/>
    </source>
</evidence>